<dbReference type="InterPro" id="IPR015797">
    <property type="entry name" value="NUDIX_hydrolase-like_dom_sf"/>
</dbReference>
<feature type="domain" description="Nudix hydrolase" evidence="1">
    <location>
        <begin position="44"/>
        <end position="176"/>
    </location>
</feature>
<dbReference type="AlphaFoldDB" id="A0A955L0L5"/>
<dbReference type="GO" id="GO:0016787">
    <property type="term" value="F:hydrolase activity"/>
    <property type="evidence" value="ECO:0007669"/>
    <property type="project" value="UniProtKB-KW"/>
</dbReference>
<reference evidence="2" key="2">
    <citation type="journal article" date="2021" name="Microbiome">
        <title>Successional dynamics and alternative stable states in a saline activated sludge microbial community over 9 years.</title>
        <authorList>
            <person name="Wang Y."/>
            <person name="Ye J."/>
            <person name="Ju F."/>
            <person name="Liu L."/>
            <person name="Boyd J.A."/>
            <person name="Deng Y."/>
            <person name="Parks D.H."/>
            <person name="Jiang X."/>
            <person name="Yin X."/>
            <person name="Woodcroft B.J."/>
            <person name="Tyson G.W."/>
            <person name="Hugenholtz P."/>
            <person name="Polz M.F."/>
            <person name="Zhang T."/>
        </authorList>
    </citation>
    <scope>NUCLEOTIDE SEQUENCE</scope>
    <source>
        <strain evidence="2">HKST-UBA15</strain>
    </source>
</reference>
<dbReference type="SUPFAM" id="SSF55811">
    <property type="entry name" value="Nudix"/>
    <property type="match status" value="1"/>
</dbReference>
<dbReference type="EMBL" id="JAGQLL010000046">
    <property type="protein sequence ID" value="MCA9380299.1"/>
    <property type="molecule type" value="Genomic_DNA"/>
</dbReference>
<reference evidence="2" key="1">
    <citation type="submission" date="2020-04" db="EMBL/GenBank/DDBJ databases">
        <authorList>
            <person name="Zhang T."/>
        </authorList>
    </citation>
    <scope>NUCLEOTIDE SEQUENCE</scope>
    <source>
        <strain evidence="2">HKST-UBA15</strain>
    </source>
</reference>
<sequence length="187" mass="21284">MITNKMNNSPWQTTKSDIVYANKWMKFVKNEVIHPNGAKGEYTYLDAIPGVVILAQEENSIYLIREFKYPINKWIWNLFTGGVNKGQEPLDVAKNELKEEGNIIANKWVELGHFYTAPGIEVTDNYVFLATGLVVGEFHKGGQGDEAIDQIQKIKYEEINLMIKNGEIENGLSLAALMMFFNYIKSD</sequence>
<evidence type="ECO:0000259" key="1">
    <source>
        <dbReference type="PROSITE" id="PS51462"/>
    </source>
</evidence>
<protein>
    <submittedName>
        <fullName evidence="2">NUDIX hydrolase</fullName>
    </submittedName>
</protein>
<proteinExistence type="predicted"/>
<accession>A0A955L0L5</accession>
<evidence type="ECO:0000313" key="3">
    <source>
        <dbReference type="Proteomes" id="UP000745577"/>
    </source>
</evidence>
<comment type="caution">
    <text evidence="2">The sequence shown here is derived from an EMBL/GenBank/DDBJ whole genome shotgun (WGS) entry which is preliminary data.</text>
</comment>
<dbReference type="InterPro" id="IPR000086">
    <property type="entry name" value="NUDIX_hydrolase_dom"/>
</dbReference>
<organism evidence="2 3">
    <name type="scientific">Candidatus Dojkabacteria bacterium</name>
    <dbReference type="NCBI Taxonomy" id="2099670"/>
    <lineage>
        <taxon>Bacteria</taxon>
        <taxon>Candidatus Dojkabacteria</taxon>
    </lineage>
</organism>
<dbReference type="Gene3D" id="3.90.79.10">
    <property type="entry name" value="Nucleoside Triphosphate Pyrophosphohydrolase"/>
    <property type="match status" value="1"/>
</dbReference>
<dbReference type="Proteomes" id="UP000745577">
    <property type="component" value="Unassembled WGS sequence"/>
</dbReference>
<name>A0A955L0L5_9BACT</name>
<dbReference type="Pfam" id="PF00293">
    <property type="entry name" value="NUDIX"/>
    <property type="match status" value="1"/>
</dbReference>
<evidence type="ECO:0000313" key="2">
    <source>
        <dbReference type="EMBL" id="MCA9380299.1"/>
    </source>
</evidence>
<keyword evidence="2" id="KW-0378">Hydrolase</keyword>
<gene>
    <name evidence="2" type="ORF">KC675_03930</name>
</gene>
<dbReference type="PROSITE" id="PS51462">
    <property type="entry name" value="NUDIX"/>
    <property type="match status" value="1"/>
</dbReference>